<dbReference type="InterPro" id="IPR000073">
    <property type="entry name" value="AB_hydrolase_1"/>
</dbReference>
<comment type="caution">
    <text evidence="3">The sequence shown here is derived from an EMBL/GenBank/DDBJ whole genome shotgun (WGS) entry which is preliminary data.</text>
</comment>
<dbReference type="InterPro" id="IPR000639">
    <property type="entry name" value="Epox_hydrolase-like"/>
</dbReference>
<dbReference type="Gene3D" id="3.40.50.1820">
    <property type="entry name" value="alpha/beta hydrolase"/>
    <property type="match status" value="1"/>
</dbReference>
<name>A0A1T1AS20_RHOFE</name>
<dbReference type="OrthoDB" id="9799989at2"/>
<dbReference type="SUPFAM" id="SSF53474">
    <property type="entry name" value="alpha/beta-Hydrolases"/>
    <property type="match status" value="1"/>
</dbReference>
<dbReference type="Proteomes" id="UP000190750">
    <property type="component" value="Unassembled WGS sequence"/>
</dbReference>
<proteinExistence type="predicted"/>
<sequence length="298" mass="32810">MWILLLSLWLLWTPDLDRADLERRYLAAPGDLVEVQGMKLHVRDSGPREAPAVLMLHGFGGSLQTWDAWAHALSGSLRVIRLDLPGSGLSAPDQTGDYSDGRSITLILALMDQLQLKRASLVGHSMGGRIAWTLAATHPQRVDKLVLVAPDGFTSPGEAYGEKPEVPVTLQLMRFTLPKWLLRLNLAPAYANTSTLTDARTTLYHDLMLAPGSRQALMARLQQRVLVDPRPLLQSISAPTLLVWGKQDAMIPFTNAADYSQAMPHSQLLALEAVGHLPQEETPEQSLPAVRDFLTQKP</sequence>
<evidence type="ECO:0000256" key="1">
    <source>
        <dbReference type="SAM" id="MobiDB-lite"/>
    </source>
</evidence>
<keyword evidence="3" id="KW-0378">Hydrolase</keyword>
<dbReference type="PRINTS" id="PR00111">
    <property type="entry name" value="ABHYDROLASE"/>
</dbReference>
<dbReference type="GO" id="GO:0016787">
    <property type="term" value="F:hydrolase activity"/>
    <property type="evidence" value="ECO:0007669"/>
    <property type="project" value="UniProtKB-KW"/>
</dbReference>
<accession>A0A1T1AS20</accession>
<keyword evidence="4" id="KW-1185">Reference proteome</keyword>
<evidence type="ECO:0000313" key="3">
    <source>
        <dbReference type="EMBL" id="OOV06768.1"/>
    </source>
</evidence>
<evidence type="ECO:0000313" key="4">
    <source>
        <dbReference type="Proteomes" id="UP000190750"/>
    </source>
</evidence>
<dbReference type="AlphaFoldDB" id="A0A1T1AS20"/>
<dbReference type="InterPro" id="IPR029058">
    <property type="entry name" value="AB_hydrolase_fold"/>
</dbReference>
<dbReference type="PRINTS" id="PR00412">
    <property type="entry name" value="EPOXHYDRLASE"/>
</dbReference>
<dbReference type="InterPro" id="IPR050266">
    <property type="entry name" value="AB_hydrolase_sf"/>
</dbReference>
<gene>
    <name evidence="3" type="ORF">RF819_08540</name>
</gene>
<organism evidence="3 4">
    <name type="scientific">Rhodoferax fermentans</name>
    <dbReference type="NCBI Taxonomy" id="28066"/>
    <lineage>
        <taxon>Bacteria</taxon>
        <taxon>Pseudomonadati</taxon>
        <taxon>Pseudomonadota</taxon>
        <taxon>Betaproteobacteria</taxon>
        <taxon>Burkholderiales</taxon>
        <taxon>Comamonadaceae</taxon>
        <taxon>Rhodoferax</taxon>
    </lineage>
</organism>
<dbReference type="PANTHER" id="PTHR43798">
    <property type="entry name" value="MONOACYLGLYCEROL LIPASE"/>
    <property type="match status" value="1"/>
</dbReference>
<dbReference type="RefSeq" id="WP_078364587.1">
    <property type="nucleotide sequence ID" value="NZ_MTJN01000002.1"/>
</dbReference>
<dbReference type="Pfam" id="PF00561">
    <property type="entry name" value="Abhydrolase_1"/>
    <property type="match status" value="1"/>
</dbReference>
<protein>
    <submittedName>
        <fullName evidence="3">Alpha/beta hydrolase</fullName>
    </submittedName>
</protein>
<dbReference type="GO" id="GO:0016020">
    <property type="term" value="C:membrane"/>
    <property type="evidence" value="ECO:0007669"/>
    <property type="project" value="TreeGrafter"/>
</dbReference>
<reference evidence="3 4" key="1">
    <citation type="submission" date="2017-01" db="EMBL/GenBank/DDBJ databases">
        <title>Genome sequencing of Rhodoferax fermentans JCM 7819.</title>
        <authorList>
            <person name="Kim Y.J."/>
            <person name="Farh M.E.-A."/>
            <person name="Yang D.-C."/>
        </authorList>
    </citation>
    <scope>NUCLEOTIDE SEQUENCE [LARGE SCALE GENOMIC DNA]</scope>
    <source>
        <strain evidence="3 4">JCM 7819</strain>
    </source>
</reference>
<dbReference type="EMBL" id="MTJN01000002">
    <property type="protein sequence ID" value="OOV06768.1"/>
    <property type="molecule type" value="Genomic_DNA"/>
</dbReference>
<evidence type="ECO:0000259" key="2">
    <source>
        <dbReference type="Pfam" id="PF00561"/>
    </source>
</evidence>
<feature type="domain" description="AB hydrolase-1" evidence="2">
    <location>
        <begin position="51"/>
        <end position="281"/>
    </location>
</feature>
<feature type="region of interest" description="Disordered" evidence="1">
    <location>
        <begin position="279"/>
        <end position="298"/>
    </location>
</feature>
<dbReference type="PANTHER" id="PTHR43798:SF33">
    <property type="entry name" value="HYDROLASE, PUTATIVE (AFU_ORTHOLOGUE AFUA_2G14860)-RELATED"/>
    <property type="match status" value="1"/>
</dbReference>
<dbReference type="STRING" id="28066.RF819_08540"/>